<feature type="domain" description="Ubiquitin-like protease family profile" evidence="5">
    <location>
        <begin position="1"/>
        <end position="179"/>
    </location>
</feature>
<evidence type="ECO:0000256" key="3">
    <source>
        <dbReference type="ARBA" id="ARBA00022801"/>
    </source>
</evidence>
<feature type="region of interest" description="Disordered" evidence="4">
    <location>
        <begin position="348"/>
        <end position="393"/>
    </location>
</feature>
<comment type="similarity">
    <text evidence="1">Belongs to the peptidase C48 family.</text>
</comment>
<dbReference type="AlphaFoldDB" id="A0A7S0KIS6"/>
<feature type="compositionally biased region" description="Low complexity" evidence="4">
    <location>
        <begin position="350"/>
        <end position="365"/>
    </location>
</feature>
<reference evidence="6" key="1">
    <citation type="submission" date="2021-01" db="EMBL/GenBank/DDBJ databases">
        <authorList>
            <person name="Corre E."/>
            <person name="Pelletier E."/>
            <person name="Niang G."/>
            <person name="Scheremetjew M."/>
            <person name="Finn R."/>
            <person name="Kale V."/>
            <person name="Holt S."/>
            <person name="Cochrane G."/>
            <person name="Meng A."/>
            <person name="Brown T."/>
            <person name="Cohen L."/>
        </authorList>
    </citation>
    <scope>NUCLEOTIDE SEQUENCE</scope>
    <source>
        <strain evidence="6">Clade-D-RCC2572</strain>
    </source>
</reference>
<accession>A0A7S0KIS6</accession>
<feature type="region of interest" description="Disordered" evidence="4">
    <location>
        <begin position="411"/>
        <end position="441"/>
    </location>
</feature>
<dbReference type="PANTHER" id="PTHR47764:SF2">
    <property type="entry name" value="UBIQUITIN-LIKE PROTEASE FAMILY PROFILE DOMAIN-CONTAINING PROTEIN"/>
    <property type="match status" value="1"/>
</dbReference>
<dbReference type="PROSITE" id="PS50600">
    <property type="entry name" value="ULP_PROTEASE"/>
    <property type="match status" value="1"/>
</dbReference>
<feature type="region of interest" description="Disordered" evidence="4">
    <location>
        <begin position="468"/>
        <end position="500"/>
    </location>
</feature>
<evidence type="ECO:0000256" key="2">
    <source>
        <dbReference type="ARBA" id="ARBA00022670"/>
    </source>
</evidence>
<protein>
    <recommendedName>
        <fullName evidence="5">Ubiquitin-like protease family profile domain-containing protein</fullName>
    </recommendedName>
</protein>
<feature type="region of interest" description="Disordered" evidence="4">
    <location>
        <begin position="275"/>
        <end position="336"/>
    </location>
</feature>
<evidence type="ECO:0000259" key="5">
    <source>
        <dbReference type="PROSITE" id="PS50600"/>
    </source>
</evidence>
<feature type="compositionally biased region" description="Basic and acidic residues" evidence="4">
    <location>
        <begin position="275"/>
        <end position="298"/>
    </location>
</feature>
<dbReference type="Pfam" id="PF02902">
    <property type="entry name" value="Peptidase_C48"/>
    <property type="match status" value="1"/>
</dbReference>
<dbReference type="GO" id="GO:0008234">
    <property type="term" value="F:cysteine-type peptidase activity"/>
    <property type="evidence" value="ECO:0007669"/>
    <property type="project" value="InterPro"/>
</dbReference>
<name>A0A7S0KIS6_9CHLO</name>
<keyword evidence="3" id="KW-0378">Hydrolase</keyword>
<keyword evidence="2" id="KW-0645">Protease</keyword>
<dbReference type="Gene3D" id="1.10.418.20">
    <property type="match status" value="1"/>
</dbReference>
<dbReference type="EMBL" id="HBEW01004978">
    <property type="protein sequence ID" value="CAD8583047.1"/>
    <property type="molecule type" value="Transcribed_RNA"/>
</dbReference>
<evidence type="ECO:0000256" key="4">
    <source>
        <dbReference type="SAM" id="MobiDB-lite"/>
    </source>
</evidence>
<organism evidence="6">
    <name type="scientific">Ostreococcus mediterraneus</name>
    <dbReference type="NCBI Taxonomy" id="1486918"/>
    <lineage>
        <taxon>Eukaryota</taxon>
        <taxon>Viridiplantae</taxon>
        <taxon>Chlorophyta</taxon>
        <taxon>Mamiellophyceae</taxon>
        <taxon>Mamiellales</taxon>
        <taxon>Bathycoccaceae</taxon>
        <taxon>Ostreococcus</taxon>
    </lineage>
</organism>
<feature type="compositionally biased region" description="Acidic residues" evidence="4">
    <location>
        <begin position="299"/>
        <end position="309"/>
    </location>
</feature>
<evidence type="ECO:0000313" key="6">
    <source>
        <dbReference type="EMBL" id="CAD8583047.1"/>
    </source>
</evidence>
<gene>
    <name evidence="6" type="ORF">OMED0929_LOCUS4182</name>
</gene>
<sequence>MLNDQCVDFYLKYLQHETLAQLLPKVLERVHIFNSFFYQKLAQRHDNESMMDPASAAHARVKTWTKSVDIFSKDFLLIPIHRDLHWSLVVVCNPSGKPGDEREPFLLHLDSMVGGHNSSSVSTTIKNYLDKEWIAQKGNDAEPPKFTSARFMQTFRPHVPRQQNGCDCGVFILAFVEKFVTEENLDVLLTKSYAKESTEKYPNNDNQFLRRHWFPPNELADEMRTKVSMLIIQVITDNCAEDDASRGPLNEAYQIHARELDGRQTITRKAEARALRAREKSEADRRTKLESLQDRKENVDDDDDDDLEVGLEVMQEKTQEKTSWTKKTKPTIGVENTSTRRGRTFDFLEKPWNNKPKPTTTPPTTSRYFSGTGKKVGGDTLGDSLAGKPATRGTQLMGSKSLMQRFERSRGKALLSNAVGGEEQAAQAPTPPKPASDNRSTLQALLAKSRAETRRRAAETSIDKYFTKSKAPVETVAMDAEESSEDGIALPKNTDDNDDA</sequence>
<evidence type="ECO:0000256" key="1">
    <source>
        <dbReference type="ARBA" id="ARBA00005234"/>
    </source>
</evidence>
<dbReference type="Gene3D" id="3.30.310.130">
    <property type="entry name" value="Ubiquitin-related"/>
    <property type="match status" value="1"/>
</dbReference>
<dbReference type="GO" id="GO:0006508">
    <property type="term" value="P:proteolysis"/>
    <property type="evidence" value="ECO:0007669"/>
    <property type="project" value="UniProtKB-KW"/>
</dbReference>
<proteinExistence type="inferred from homology"/>
<dbReference type="InterPro" id="IPR003653">
    <property type="entry name" value="Peptidase_C48_C"/>
</dbReference>
<dbReference type="PANTHER" id="PTHR47764">
    <property type="entry name" value="UBIQUITIN-LIKE-SPECIFIC PROTEASE 2B-RELATED"/>
    <property type="match status" value="1"/>
</dbReference>
<dbReference type="SUPFAM" id="SSF54001">
    <property type="entry name" value="Cysteine proteinases"/>
    <property type="match status" value="1"/>
</dbReference>
<dbReference type="InterPro" id="IPR038765">
    <property type="entry name" value="Papain-like_cys_pep_sf"/>
</dbReference>